<dbReference type="Pfam" id="PF02798">
    <property type="entry name" value="GST_N"/>
    <property type="match status" value="1"/>
</dbReference>
<dbReference type="InterPro" id="IPR036249">
    <property type="entry name" value="Thioredoxin-like_sf"/>
</dbReference>
<evidence type="ECO:0000256" key="4">
    <source>
        <dbReference type="RuleBase" id="RU368105"/>
    </source>
</evidence>
<dbReference type="Ensembl" id="ENSSGRT00000078575.1">
    <property type="protein sequence ID" value="ENSSGRP00000073802.1"/>
    <property type="gene ID" value="ENSSGRG00000037515.1"/>
</dbReference>
<evidence type="ECO:0000259" key="5">
    <source>
        <dbReference type="PROSITE" id="PS50404"/>
    </source>
</evidence>
<evidence type="ECO:0000259" key="6">
    <source>
        <dbReference type="PROSITE" id="PS50405"/>
    </source>
</evidence>
<evidence type="ECO:0000256" key="2">
    <source>
        <dbReference type="ARBA" id="ARBA00011738"/>
    </source>
</evidence>
<dbReference type="GO" id="GO:0005739">
    <property type="term" value="C:mitochondrion"/>
    <property type="evidence" value="ECO:0007669"/>
    <property type="project" value="UniProtKB-SubCell"/>
</dbReference>
<dbReference type="InterPro" id="IPR010987">
    <property type="entry name" value="Glutathione-S-Trfase_C-like"/>
</dbReference>
<dbReference type="CDD" id="cd03210">
    <property type="entry name" value="GST_C_Pi"/>
    <property type="match status" value="1"/>
</dbReference>
<dbReference type="InterPro" id="IPR003082">
    <property type="entry name" value="GST_pi"/>
</dbReference>
<dbReference type="Proteomes" id="UP000472262">
    <property type="component" value="Unassembled WGS sequence"/>
</dbReference>
<dbReference type="AlphaFoldDB" id="A0A672QDG3"/>
<dbReference type="FunFam" id="1.20.1050.10:FF:000020">
    <property type="entry name" value="Glutathione S-transferase P 1"/>
    <property type="match status" value="1"/>
</dbReference>
<accession>A0A672QDG3</accession>
<evidence type="ECO:0000313" key="8">
    <source>
        <dbReference type="Proteomes" id="UP000472262"/>
    </source>
</evidence>
<comment type="function">
    <text evidence="4">Conjugation of reduced glutathione to a wide number of exogenous and endogenous hydrophobic electrophiles.</text>
</comment>
<dbReference type="Gene3D" id="1.20.1050.10">
    <property type="match status" value="1"/>
</dbReference>
<dbReference type="PANTHER" id="PTHR11571:SF141">
    <property type="entry name" value="GLUTATHIONE S-TRANSFERASE"/>
    <property type="match status" value="1"/>
</dbReference>
<dbReference type="PRINTS" id="PR01268">
    <property type="entry name" value="GSTRNSFRASEP"/>
</dbReference>
<sequence length="189" mass="21448">MILADNEQKLKENLVSREEWMKGDKKGSCLFGQLPIFEDGDLVLYQSNAILRHVGRKHGAYGKNDCEASLIDMMNDSVEDLRLKYIKLIYQEYETGKEAYCKDLPNHLKPFESILSKSKSGFLVGDQISFADYNLFDLLLNNKVLCSASLDSFPTLKSYVDKIAARPKIKALLECENFKKLPINGNGKQ</sequence>
<dbReference type="GO" id="GO:0005829">
    <property type="term" value="C:cytosol"/>
    <property type="evidence" value="ECO:0007669"/>
    <property type="project" value="TreeGrafter"/>
</dbReference>
<comment type="subcellular location">
    <subcellularLocation>
        <location evidence="4">Cytoplasm</location>
    </subcellularLocation>
    <subcellularLocation>
        <location evidence="4">Mitochondrion</location>
    </subcellularLocation>
    <subcellularLocation>
        <location evidence="4">Nucleus</location>
    </subcellularLocation>
</comment>
<name>A0A672QDG3_SINGR</name>
<dbReference type="GO" id="GO:0005634">
    <property type="term" value="C:nucleus"/>
    <property type="evidence" value="ECO:0007669"/>
    <property type="project" value="UniProtKB-SubCell"/>
</dbReference>
<dbReference type="InterPro" id="IPR050213">
    <property type="entry name" value="GST_superfamily"/>
</dbReference>
<keyword evidence="4" id="KW-0963">Cytoplasm</keyword>
<dbReference type="Gene3D" id="3.40.30.10">
    <property type="entry name" value="Glutaredoxin"/>
    <property type="match status" value="1"/>
</dbReference>
<dbReference type="GO" id="GO:0004364">
    <property type="term" value="F:glutathione transferase activity"/>
    <property type="evidence" value="ECO:0007669"/>
    <property type="project" value="UniProtKB-UniRule"/>
</dbReference>
<comment type="subunit">
    <text evidence="2 4">Homodimer.</text>
</comment>
<dbReference type="PANTHER" id="PTHR11571">
    <property type="entry name" value="GLUTATHIONE S-TRANSFERASE"/>
    <property type="match status" value="1"/>
</dbReference>
<comment type="catalytic activity">
    <reaction evidence="4">
        <text>RX + glutathione = an S-substituted glutathione + a halide anion + H(+)</text>
        <dbReference type="Rhea" id="RHEA:16437"/>
        <dbReference type="ChEBI" id="CHEBI:15378"/>
        <dbReference type="ChEBI" id="CHEBI:16042"/>
        <dbReference type="ChEBI" id="CHEBI:17792"/>
        <dbReference type="ChEBI" id="CHEBI:57925"/>
        <dbReference type="ChEBI" id="CHEBI:90779"/>
        <dbReference type="EC" id="2.5.1.18"/>
    </reaction>
</comment>
<dbReference type="InterPro" id="IPR004046">
    <property type="entry name" value="GST_C"/>
</dbReference>
<evidence type="ECO:0000313" key="7">
    <source>
        <dbReference type="Ensembl" id="ENSSGRP00000073802.1"/>
    </source>
</evidence>
<dbReference type="InterPro" id="IPR004045">
    <property type="entry name" value="Glutathione_S-Trfase_N"/>
</dbReference>
<feature type="domain" description="GST C-terminal" evidence="6">
    <location>
        <begin position="64"/>
        <end position="183"/>
    </location>
</feature>
<feature type="domain" description="GST N-terminal" evidence="5">
    <location>
        <begin position="1"/>
        <end position="62"/>
    </location>
</feature>
<dbReference type="GO" id="GO:0006749">
    <property type="term" value="P:glutathione metabolic process"/>
    <property type="evidence" value="ECO:0007669"/>
    <property type="project" value="UniProtKB-UniRule"/>
</dbReference>
<dbReference type="InterPro" id="IPR036282">
    <property type="entry name" value="Glutathione-S-Trfase_C_sf"/>
</dbReference>
<keyword evidence="4" id="KW-0539">Nucleus</keyword>
<comment type="similarity">
    <text evidence="1 4">Belongs to the GST superfamily. Pi family.</text>
</comment>
<gene>
    <name evidence="7" type="primary">LOC107589127</name>
</gene>
<dbReference type="SUPFAM" id="SSF47616">
    <property type="entry name" value="GST C-terminal domain-like"/>
    <property type="match status" value="1"/>
</dbReference>
<dbReference type="EC" id="2.5.1.18" evidence="4"/>
<dbReference type="Pfam" id="PF14497">
    <property type="entry name" value="GST_C_3"/>
    <property type="match status" value="1"/>
</dbReference>
<keyword evidence="4" id="KW-0496">Mitochondrion</keyword>
<evidence type="ECO:0000256" key="3">
    <source>
        <dbReference type="ARBA" id="ARBA00022679"/>
    </source>
</evidence>
<dbReference type="PROSITE" id="PS50405">
    <property type="entry name" value="GST_CTER"/>
    <property type="match status" value="1"/>
</dbReference>
<evidence type="ECO:0000256" key="1">
    <source>
        <dbReference type="ARBA" id="ARBA00007297"/>
    </source>
</evidence>
<reference evidence="7" key="1">
    <citation type="submission" date="2025-08" db="UniProtKB">
        <authorList>
            <consortium name="Ensembl"/>
        </authorList>
    </citation>
    <scope>IDENTIFICATION</scope>
</reference>
<keyword evidence="3 4" id="KW-0808">Transferase</keyword>
<protein>
    <recommendedName>
        <fullName evidence="4">Glutathione S-transferase</fullName>
        <ecNumber evidence="4">2.5.1.18</ecNumber>
    </recommendedName>
    <alternativeName>
        <fullName evidence="4">GST class-pi</fullName>
    </alternativeName>
</protein>
<dbReference type="InterPro" id="IPR040079">
    <property type="entry name" value="Glutathione_S-Trfase"/>
</dbReference>
<dbReference type="SFLD" id="SFLDS00019">
    <property type="entry name" value="Glutathione_Transferase_(cytos"/>
    <property type="match status" value="1"/>
</dbReference>
<dbReference type="SUPFAM" id="SSF52833">
    <property type="entry name" value="Thioredoxin-like"/>
    <property type="match status" value="1"/>
</dbReference>
<organism evidence="7 8">
    <name type="scientific">Sinocyclocheilus grahami</name>
    <name type="common">Dianchi golden-line fish</name>
    <name type="synonym">Barbus grahami</name>
    <dbReference type="NCBI Taxonomy" id="75366"/>
    <lineage>
        <taxon>Eukaryota</taxon>
        <taxon>Metazoa</taxon>
        <taxon>Chordata</taxon>
        <taxon>Craniata</taxon>
        <taxon>Vertebrata</taxon>
        <taxon>Euteleostomi</taxon>
        <taxon>Actinopterygii</taxon>
        <taxon>Neopterygii</taxon>
        <taxon>Teleostei</taxon>
        <taxon>Ostariophysi</taxon>
        <taxon>Cypriniformes</taxon>
        <taxon>Cyprinidae</taxon>
        <taxon>Cyprininae</taxon>
        <taxon>Sinocyclocheilus</taxon>
    </lineage>
</organism>
<reference evidence="7" key="2">
    <citation type="submission" date="2025-09" db="UniProtKB">
        <authorList>
            <consortium name="Ensembl"/>
        </authorList>
    </citation>
    <scope>IDENTIFICATION</scope>
</reference>
<dbReference type="PROSITE" id="PS50404">
    <property type="entry name" value="GST_NTER"/>
    <property type="match status" value="1"/>
</dbReference>
<proteinExistence type="inferred from homology"/>
<keyword evidence="8" id="KW-1185">Reference proteome</keyword>